<organism evidence="6 7">
    <name type="scientific">Desulfotruncus arcticus DSM 17038</name>
    <dbReference type="NCBI Taxonomy" id="1121424"/>
    <lineage>
        <taxon>Bacteria</taxon>
        <taxon>Bacillati</taxon>
        <taxon>Bacillota</taxon>
        <taxon>Clostridia</taxon>
        <taxon>Eubacteriales</taxon>
        <taxon>Desulfallaceae</taxon>
        <taxon>Desulfotruncus</taxon>
    </lineage>
</organism>
<dbReference type="OrthoDB" id="9812874at2"/>
<proteinExistence type="inferred from homology"/>
<evidence type="ECO:0000256" key="2">
    <source>
        <dbReference type="ARBA" id="ARBA00022980"/>
    </source>
</evidence>
<dbReference type="GO" id="GO:0003735">
    <property type="term" value="F:structural constituent of ribosome"/>
    <property type="evidence" value="ECO:0007669"/>
    <property type="project" value="InterPro"/>
</dbReference>
<reference evidence="7" key="1">
    <citation type="submission" date="2016-10" db="EMBL/GenBank/DDBJ databases">
        <authorList>
            <person name="Varghese N."/>
            <person name="Submissions S."/>
        </authorList>
    </citation>
    <scope>NUCLEOTIDE SEQUENCE [LARGE SCALE GENOMIC DNA]</scope>
    <source>
        <strain evidence="7">DSM 17038</strain>
    </source>
</reference>
<evidence type="ECO:0000256" key="1">
    <source>
        <dbReference type="ARBA" id="ARBA00008560"/>
    </source>
</evidence>
<name>A0A1I2RFD9_9FIRM</name>
<gene>
    <name evidence="5" type="primary">rpmF</name>
    <name evidence="6" type="ORF">SAMN05660649_01544</name>
</gene>
<dbReference type="GO" id="GO:0006412">
    <property type="term" value="P:translation"/>
    <property type="evidence" value="ECO:0007669"/>
    <property type="project" value="UniProtKB-UniRule"/>
</dbReference>
<sequence>MGVPKRRMSKQKKRQRRGANWKIEAPKLVECPQCHVLTVPHQVCAGCGYYKGKEIVAK</sequence>
<dbReference type="InterPro" id="IPR044957">
    <property type="entry name" value="Ribosomal_bL32_bact"/>
</dbReference>
<dbReference type="RefSeq" id="WP_092470312.1">
    <property type="nucleotide sequence ID" value="NZ_FOOX01000004.1"/>
</dbReference>
<evidence type="ECO:0000256" key="5">
    <source>
        <dbReference type="HAMAP-Rule" id="MF_00340"/>
    </source>
</evidence>
<dbReference type="EMBL" id="FOOX01000004">
    <property type="protein sequence ID" value="SFG39395.1"/>
    <property type="molecule type" value="Genomic_DNA"/>
</dbReference>
<comment type="similarity">
    <text evidence="1 5">Belongs to the bacterial ribosomal protein bL32 family.</text>
</comment>
<keyword evidence="3 5" id="KW-0687">Ribonucleoprotein</keyword>
<evidence type="ECO:0000256" key="4">
    <source>
        <dbReference type="ARBA" id="ARBA00035178"/>
    </source>
</evidence>
<dbReference type="Proteomes" id="UP000199337">
    <property type="component" value="Unassembled WGS sequence"/>
</dbReference>
<evidence type="ECO:0000256" key="3">
    <source>
        <dbReference type="ARBA" id="ARBA00023274"/>
    </source>
</evidence>
<dbReference type="Pfam" id="PF01783">
    <property type="entry name" value="Ribosomal_L32p"/>
    <property type="match status" value="1"/>
</dbReference>
<dbReference type="InterPro" id="IPR011332">
    <property type="entry name" value="Ribosomal_zn-bd"/>
</dbReference>
<dbReference type="STRING" id="341036.SAMN05660649_01544"/>
<evidence type="ECO:0000313" key="7">
    <source>
        <dbReference type="Proteomes" id="UP000199337"/>
    </source>
</evidence>
<keyword evidence="7" id="KW-1185">Reference proteome</keyword>
<keyword evidence="2 5" id="KW-0689">Ribosomal protein</keyword>
<evidence type="ECO:0000313" key="6">
    <source>
        <dbReference type="EMBL" id="SFG39395.1"/>
    </source>
</evidence>
<dbReference type="InterPro" id="IPR002677">
    <property type="entry name" value="Ribosomal_bL32"/>
</dbReference>
<dbReference type="HAMAP" id="MF_00340">
    <property type="entry name" value="Ribosomal_bL32"/>
    <property type="match status" value="1"/>
</dbReference>
<protein>
    <recommendedName>
        <fullName evidence="4 5">Large ribosomal subunit protein bL32</fullName>
    </recommendedName>
</protein>
<dbReference type="SUPFAM" id="SSF57829">
    <property type="entry name" value="Zn-binding ribosomal proteins"/>
    <property type="match status" value="1"/>
</dbReference>
<accession>A0A1I2RFD9</accession>
<dbReference type="NCBIfam" id="TIGR01031">
    <property type="entry name" value="rpmF_bact"/>
    <property type="match status" value="1"/>
</dbReference>
<dbReference type="PANTHER" id="PTHR35534:SF1">
    <property type="entry name" value="LARGE RIBOSOMAL SUBUNIT PROTEIN BL32"/>
    <property type="match status" value="1"/>
</dbReference>
<dbReference type="GO" id="GO:0015934">
    <property type="term" value="C:large ribosomal subunit"/>
    <property type="evidence" value="ECO:0007669"/>
    <property type="project" value="InterPro"/>
</dbReference>
<dbReference type="PANTHER" id="PTHR35534">
    <property type="entry name" value="50S RIBOSOMAL PROTEIN L32"/>
    <property type="match status" value="1"/>
</dbReference>
<dbReference type="AlphaFoldDB" id="A0A1I2RFD9"/>